<organism evidence="2">
    <name type="scientific">marine sediment metagenome</name>
    <dbReference type="NCBI Taxonomy" id="412755"/>
    <lineage>
        <taxon>unclassified sequences</taxon>
        <taxon>metagenomes</taxon>
        <taxon>ecological metagenomes</taxon>
    </lineage>
</organism>
<evidence type="ECO:0000256" key="1">
    <source>
        <dbReference type="SAM" id="MobiDB-lite"/>
    </source>
</evidence>
<dbReference type="EMBL" id="LAZR01067427">
    <property type="protein sequence ID" value="KKK51606.1"/>
    <property type="molecule type" value="Genomic_DNA"/>
</dbReference>
<feature type="region of interest" description="Disordered" evidence="1">
    <location>
        <begin position="236"/>
        <end position="258"/>
    </location>
</feature>
<gene>
    <name evidence="2" type="ORF">LCGC14_3113270</name>
</gene>
<feature type="non-terminal residue" evidence="2">
    <location>
        <position position="1"/>
    </location>
</feature>
<dbReference type="AlphaFoldDB" id="A0A0F8YUC6"/>
<feature type="compositionally biased region" description="Low complexity" evidence="1">
    <location>
        <begin position="236"/>
        <end position="245"/>
    </location>
</feature>
<proteinExistence type="predicted"/>
<evidence type="ECO:0000313" key="2">
    <source>
        <dbReference type="EMBL" id="KKK51606.1"/>
    </source>
</evidence>
<reference evidence="2" key="1">
    <citation type="journal article" date="2015" name="Nature">
        <title>Complex archaea that bridge the gap between prokaryotes and eukaryotes.</title>
        <authorList>
            <person name="Spang A."/>
            <person name="Saw J.H."/>
            <person name="Jorgensen S.L."/>
            <person name="Zaremba-Niedzwiedzka K."/>
            <person name="Martijn J."/>
            <person name="Lind A.E."/>
            <person name="van Eijk R."/>
            <person name="Schleper C."/>
            <person name="Guy L."/>
            <person name="Ettema T.J."/>
        </authorList>
    </citation>
    <scope>NUCLEOTIDE SEQUENCE</scope>
</reference>
<name>A0A0F8YUC6_9ZZZZ</name>
<accession>A0A0F8YUC6</accession>
<protein>
    <submittedName>
        <fullName evidence="2">Uncharacterized protein</fullName>
    </submittedName>
</protein>
<comment type="caution">
    <text evidence="2">The sequence shown here is derived from an EMBL/GenBank/DDBJ whole genome shotgun (WGS) entry which is preliminary data.</text>
</comment>
<sequence>VKYDDIYDKWADQFERLEAGIPEEVRLLTGEAKTRQTKRLRDALFARNPGFFEASIRREAYGGFVPEKAVKGYVDYYKVLYEGRPEGWEEWWGDDRVLRDNPAFFQFAQDTWGWRDRDFDNIPSVAFEMAWNEDYLALRDTEGDADRNGRLWYRFNNPAFDKEGIRTGMFVERDWEENPLPTPEFVKAYGVYDELRRADGSADRAARAAYRANHPAFDAEGVRLGYWLPLSGSRAAAAPPRAPTAVSRQPSRPPSAALDVGDFARELALR</sequence>